<proteinExistence type="predicted"/>
<organism evidence="1 2">
    <name type="scientific">Callosobruchus maculatus</name>
    <name type="common">Southern cowpea weevil</name>
    <name type="synonym">Pulse bruchid</name>
    <dbReference type="NCBI Taxonomy" id="64391"/>
    <lineage>
        <taxon>Eukaryota</taxon>
        <taxon>Metazoa</taxon>
        <taxon>Ecdysozoa</taxon>
        <taxon>Arthropoda</taxon>
        <taxon>Hexapoda</taxon>
        <taxon>Insecta</taxon>
        <taxon>Pterygota</taxon>
        <taxon>Neoptera</taxon>
        <taxon>Endopterygota</taxon>
        <taxon>Coleoptera</taxon>
        <taxon>Polyphaga</taxon>
        <taxon>Cucujiformia</taxon>
        <taxon>Chrysomeloidea</taxon>
        <taxon>Chrysomelidae</taxon>
        <taxon>Bruchinae</taxon>
        <taxon>Bruchini</taxon>
        <taxon>Callosobruchus</taxon>
    </lineage>
</organism>
<dbReference type="EMBL" id="CAACVG010006787">
    <property type="protein sequence ID" value="VEN41669.1"/>
    <property type="molecule type" value="Genomic_DNA"/>
</dbReference>
<dbReference type="PANTHER" id="PTHR45816:SF4">
    <property type="entry name" value="RYR_IP3R HOMOLOGY ASSOCIATED DOMAIN-CONTAINING PROTEIN"/>
    <property type="match status" value="1"/>
</dbReference>
<dbReference type="Proteomes" id="UP000410492">
    <property type="component" value="Unassembled WGS sequence"/>
</dbReference>
<evidence type="ECO:0000313" key="1">
    <source>
        <dbReference type="EMBL" id="VEN41669.1"/>
    </source>
</evidence>
<protein>
    <submittedName>
        <fullName evidence="1">Uncharacterized protein</fullName>
    </submittedName>
</protein>
<keyword evidence="2" id="KW-1185">Reference proteome</keyword>
<evidence type="ECO:0000313" key="2">
    <source>
        <dbReference type="Proteomes" id="UP000410492"/>
    </source>
</evidence>
<feature type="non-terminal residue" evidence="1">
    <location>
        <position position="1"/>
    </location>
</feature>
<dbReference type="PANTHER" id="PTHR45816">
    <property type="entry name" value="MIR DOMAIN-CONTAINING PROTEIN"/>
    <property type="match status" value="1"/>
</dbReference>
<dbReference type="OrthoDB" id="76898at2759"/>
<dbReference type="AlphaFoldDB" id="A0A653C3G5"/>
<sequence length="78" mass="8533">KILNRAGRTLHEVQTHLDREEASDLVVELVIKSGNSPSIFSEAVELGIALLEGGNPIIQKSMYNKLLGGDISQAFFRP</sequence>
<gene>
    <name evidence="1" type="ORF">CALMAC_LOCUS5418</name>
</gene>
<name>A0A653C3G5_CALMS</name>
<reference evidence="1 2" key="1">
    <citation type="submission" date="2019-01" db="EMBL/GenBank/DDBJ databases">
        <authorList>
            <person name="Sayadi A."/>
        </authorList>
    </citation>
    <scope>NUCLEOTIDE SEQUENCE [LARGE SCALE GENOMIC DNA]</scope>
</reference>
<accession>A0A653C3G5</accession>
<dbReference type="InterPro" id="IPR015925">
    <property type="entry name" value="Ryanodine_IP3_receptor"/>
</dbReference>
<dbReference type="GO" id="GO:0006816">
    <property type="term" value="P:calcium ion transport"/>
    <property type="evidence" value="ECO:0007669"/>
    <property type="project" value="InterPro"/>
</dbReference>